<organism evidence="1 2">
    <name type="scientific">Adiantum capillus-veneris</name>
    <name type="common">Maidenhair fern</name>
    <dbReference type="NCBI Taxonomy" id="13818"/>
    <lineage>
        <taxon>Eukaryota</taxon>
        <taxon>Viridiplantae</taxon>
        <taxon>Streptophyta</taxon>
        <taxon>Embryophyta</taxon>
        <taxon>Tracheophyta</taxon>
        <taxon>Polypodiopsida</taxon>
        <taxon>Polypodiidae</taxon>
        <taxon>Polypodiales</taxon>
        <taxon>Pteridineae</taxon>
        <taxon>Pteridaceae</taxon>
        <taxon>Vittarioideae</taxon>
        <taxon>Adiantum</taxon>
    </lineage>
</organism>
<proteinExistence type="predicted"/>
<dbReference type="SUPFAM" id="SSF54292">
    <property type="entry name" value="2Fe-2S ferredoxin-like"/>
    <property type="match status" value="1"/>
</dbReference>
<dbReference type="Proteomes" id="UP000886520">
    <property type="component" value="Chromosome 16"/>
</dbReference>
<comment type="caution">
    <text evidence="1">The sequence shown here is derived from an EMBL/GenBank/DDBJ whole genome shotgun (WGS) entry which is preliminary data.</text>
</comment>
<dbReference type="InterPro" id="IPR012675">
    <property type="entry name" value="Beta-grasp_dom_sf"/>
</dbReference>
<dbReference type="EMBL" id="JABFUD020000016">
    <property type="protein sequence ID" value="KAI5068350.1"/>
    <property type="molecule type" value="Genomic_DNA"/>
</dbReference>
<gene>
    <name evidence="1" type="ORF">GOP47_0016695</name>
</gene>
<protein>
    <recommendedName>
        <fullName evidence="3">2Fe-2S ferredoxin-type domain-containing protein</fullName>
    </recommendedName>
</protein>
<name>A0A9D4ZCC1_ADICA</name>
<dbReference type="Gene3D" id="3.10.20.30">
    <property type="match status" value="1"/>
</dbReference>
<evidence type="ECO:0008006" key="3">
    <source>
        <dbReference type="Google" id="ProtNLM"/>
    </source>
</evidence>
<dbReference type="OrthoDB" id="2013744at2759"/>
<dbReference type="AlphaFoldDB" id="A0A9D4ZCC1"/>
<dbReference type="GO" id="GO:0051536">
    <property type="term" value="F:iron-sulfur cluster binding"/>
    <property type="evidence" value="ECO:0007669"/>
    <property type="project" value="InterPro"/>
</dbReference>
<dbReference type="InterPro" id="IPR036010">
    <property type="entry name" value="2Fe-2S_ferredoxin-like_sf"/>
</dbReference>
<evidence type="ECO:0000313" key="2">
    <source>
        <dbReference type="Proteomes" id="UP000886520"/>
    </source>
</evidence>
<accession>A0A9D4ZCC1</accession>
<evidence type="ECO:0000313" key="1">
    <source>
        <dbReference type="EMBL" id="KAI5068350.1"/>
    </source>
</evidence>
<sequence length="168" mass="18165">MAMAHSALPQQQHMMVCELGYRRPCTVIRCSEGRFASSPKTGAVGAQRLKEGALPGTYWNSNTKFGDEIKVDFNKGSETVTAVARIGENLLRVAERCKVMLPTSAFCFEGSCYHCEMEVVGGASEVGPSGSGRVDELVRSCICPVPSKKGGIEVNMVSEDDVWGERVL</sequence>
<reference evidence="1" key="1">
    <citation type="submission" date="2021-01" db="EMBL/GenBank/DDBJ databases">
        <title>Adiantum capillus-veneris genome.</title>
        <authorList>
            <person name="Fang Y."/>
            <person name="Liao Q."/>
        </authorList>
    </citation>
    <scope>NUCLEOTIDE SEQUENCE</scope>
    <source>
        <strain evidence="1">H3</strain>
        <tissue evidence="1">Leaf</tissue>
    </source>
</reference>
<keyword evidence="2" id="KW-1185">Reference proteome</keyword>